<keyword evidence="5 6" id="KW-0472">Membrane</keyword>
<dbReference type="OrthoDB" id="430207at2759"/>
<dbReference type="InParanoid" id="A0A1Z5KI16"/>
<keyword evidence="4 6" id="KW-1133">Transmembrane helix</keyword>
<reference evidence="8 9" key="1">
    <citation type="journal article" date="2015" name="Plant Cell">
        <title>Oil accumulation by the oleaginous diatom Fistulifera solaris as revealed by the genome and transcriptome.</title>
        <authorList>
            <person name="Tanaka T."/>
            <person name="Maeda Y."/>
            <person name="Veluchamy A."/>
            <person name="Tanaka M."/>
            <person name="Abida H."/>
            <person name="Marechal E."/>
            <person name="Bowler C."/>
            <person name="Muto M."/>
            <person name="Sunaga Y."/>
            <person name="Tanaka M."/>
            <person name="Yoshino T."/>
            <person name="Taniguchi T."/>
            <person name="Fukuda Y."/>
            <person name="Nemoto M."/>
            <person name="Matsumoto M."/>
            <person name="Wong P.S."/>
            <person name="Aburatani S."/>
            <person name="Fujibuchi W."/>
        </authorList>
    </citation>
    <scope>NUCLEOTIDE SEQUENCE [LARGE SCALE GENOMIC DNA]</scope>
    <source>
        <strain evidence="8 9">JPCC DA0580</strain>
    </source>
</reference>
<dbReference type="InterPro" id="IPR007248">
    <property type="entry name" value="Mpv17_PMP22"/>
</dbReference>
<evidence type="ECO:0000313" key="8">
    <source>
        <dbReference type="EMBL" id="GAX25588.1"/>
    </source>
</evidence>
<evidence type="ECO:0000256" key="2">
    <source>
        <dbReference type="ARBA" id="ARBA00006824"/>
    </source>
</evidence>
<keyword evidence="9" id="KW-1185">Reference proteome</keyword>
<keyword evidence="3 6" id="KW-0812">Transmembrane</keyword>
<feature type="transmembrane region" description="Helical" evidence="6">
    <location>
        <begin position="146"/>
        <end position="166"/>
    </location>
</feature>
<comment type="similarity">
    <text evidence="2 6">Belongs to the peroxisomal membrane protein PXMP2/4 family.</text>
</comment>
<dbReference type="Pfam" id="PF04117">
    <property type="entry name" value="Mpv17_PMP22"/>
    <property type="match status" value="1"/>
</dbReference>
<evidence type="ECO:0000256" key="6">
    <source>
        <dbReference type="RuleBase" id="RU363053"/>
    </source>
</evidence>
<dbReference type="AlphaFoldDB" id="A0A1Z5KI16"/>
<evidence type="ECO:0000313" key="9">
    <source>
        <dbReference type="Proteomes" id="UP000198406"/>
    </source>
</evidence>
<dbReference type="PANTHER" id="PTHR11266">
    <property type="entry name" value="PEROXISOMAL MEMBRANE PROTEIN 2, PXMP2 MPV17"/>
    <property type="match status" value="1"/>
</dbReference>
<feature type="transmembrane region" description="Helical" evidence="6">
    <location>
        <begin position="187"/>
        <end position="204"/>
    </location>
</feature>
<comment type="subcellular location">
    <subcellularLocation>
        <location evidence="1">Membrane</location>
        <topology evidence="1">Multi-pass membrane protein</topology>
    </subcellularLocation>
</comment>
<dbReference type="Proteomes" id="UP000198406">
    <property type="component" value="Unassembled WGS sequence"/>
</dbReference>
<name>A0A1Z5KI16_FISSO</name>
<comment type="caution">
    <text evidence="8">The sequence shown here is derived from an EMBL/GenBank/DDBJ whole genome shotgun (WGS) entry which is preliminary data.</text>
</comment>
<protein>
    <submittedName>
        <fullName evidence="8">Protein Mpv17</fullName>
    </submittedName>
</protein>
<feature type="transmembrane region" description="Helical" evidence="6">
    <location>
        <begin position="107"/>
        <end position="126"/>
    </location>
</feature>
<dbReference type="PANTHER" id="PTHR11266:SF17">
    <property type="entry name" value="PROTEIN MPV17"/>
    <property type="match status" value="1"/>
</dbReference>
<feature type="transmembrane region" description="Helical" evidence="6">
    <location>
        <begin position="210"/>
        <end position="227"/>
    </location>
</feature>
<proteinExistence type="inferred from homology"/>
<evidence type="ECO:0000256" key="1">
    <source>
        <dbReference type="ARBA" id="ARBA00004141"/>
    </source>
</evidence>
<gene>
    <name evidence="8" type="ORF">FisN_28Hh059</name>
</gene>
<dbReference type="GO" id="GO:0005737">
    <property type="term" value="C:cytoplasm"/>
    <property type="evidence" value="ECO:0007669"/>
    <property type="project" value="TreeGrafter"/>
</dbReference>
<accession>A0A1Z5KI16</accession>
<sequence length="233" mass="25782">MRSTLFFFLLLLCSPTHAWAHRAPTPRALVTPTRALPLQLRGGAEASAKELPILAPLTKLGTWYAVQLGKRPIYTKSVTACAIFALSDYLAQRLEGKNNQHIDVKRVTAGALIGLLYFGPAAHYWYEAIFRLLPGTSLVSTLQKAVCGQLIFGPAFNCIFFAVGLLQAGNFTVSRWLRKIQQDLPGAWLAGAGFWPLVDLMSFSLVPKEYIPLFVNLCSLVWTIYLSKVANKQ</sequence>
<evidence type="ECO:0000256" key="3">
    <source>
        <dbReference type="ARBA" id="ARBA00022692"/>
    </source>
</evidence>
<evidence type="ECO:0000256" key="5">
    <source>
        <dbReference type="ARBA" id="ARBA00023136"/>
    </source>
</evidence>
<feature type="chain" id="PRO_5012509581" evidence="7">
    <location>
        <begin position="21"/>
        <end position="233"/>
    </location>
</feature>
<organism evidence="8 9">
    <name type="scientific">Fistulifera solaris</name>
    <name type="common">Oleaginous diatom</name>
    <dbReference type="NCBI Taxonomy" id="1519565"/>
    <lineage>
        <taxon>Eukaryota</taxon>
        <taxon>Sar</taxon>
        <taxon>Stramenopiles</taxon>
        <taxon>Ochrophyta</taxon>
        <taxon>Bacillariophyta</taxon>
        <taxon>Bacillariophyceae</taxon>
        <taxon>Bacillariophycidae</taxon>
        <taxon>Naviculales</taxon>
        <taxon>Naviculaceae</taxon>
        <taxon>Fistulifera</taxon>
    </lineage>
</organism>
<dbReference type="EMBL" id="BDSP01000228">
    <property type="protein sequence ID" value="GAX25588.1"/>
    <property type="molecule type" value="Genomic_DNA"/>
</dbReference>
<evidence type="ECO:0000256" key="4">
    <source>
        <dbReference type="ARBA" id="ARBA00022989"/>
    </source>
</evidence>
<dbReference type="GO" id="GO:0016020">
    <property type="term" value="C:membrane"/>
    <property type="evidence" value="ECO:0007669"/>
    <property type="project" value="UniProtKB-SubCell"/>
</dbReference>
<feature type="signal peptide" evidence="7">
    <location>
        <begin position="1"/>
        <end position="20"/>
    </location>
</feature>
<keyword evidence="7" id="KW-0732">Signal</keyword>
<evidence type="ECO:0000256" key="7">
    <source>
        <dbReference type="SAM" id="SignalP"/>
    </source>
</evidence>